<evidence type="ECO:0000259" key="2">
    <source>
        <dbReference type="Pfam" id="PF08484"/>
    </source>
</evidence>
<dbReference type="InterPro" id="IPR013691">
    <property type="entry name" value="MeTrfase_14"/>
</dbReference>
<dbReference type="SUPFAM" id="SSF53335">
    <property type="entry name" value="S-adenosyl-L-methionine-dependent methyltransferases"/>
    <property type="match status" value="1"/>
</dbReference>
<dbReference type="InterPro" id="IPR029063">
    <property type="entry name" value="SAM-dependent_MTases_sf"/>
</dbReference>
<dbReference type="Gene3D" id="3.40.50.720">
    <property type="entry name" value="NAD(P)-binding Rossmann-like Domain"/>
    <property type="match status" value="1"/>
</dbReference>
<dbReference type="Pfam" id="PF08421">
    <property type="entry name" value="Methyltransf_13"/>
    <property type="match status" value="1"/>
</dbReference>
<protein>
    <submittedName>
        <fullName evidence="3">AdoMet_MTases domain containing protein</fullName>
    </submittedName>
</protein>
<reference evidence="3" key="1">
    <citation type="submission" date="2020-04" db="EMBL/GenBank/DDBJ databases">
        <authorList>
            <person name="Chiriac C."/>
            <person name="Salcher M."/>
            <person name="Ghai R."/>
            <person name="Kavagutti S V."/>
        </authorList>
    </citation>
    <scope>NUCLEOTIDE SEQUENCE</scope>
</reference>
<dbReference type="InterPro" id="IPR038576">
    <property type="entry name" value="Methyltransf_Zn-bd_dom_put_sf"/>
</dbReference>
<evidence type="ECO:0000259" key="1">
    <source>
        <dbReference type="Pfam" id="PF08421"/>
    </source>
</evidence>
<organism evidence="3">
    <name type="scientific">uncultured Caudovirales phage</name>
    <dbReference type="NCBI Taxonomy" id="2100421"/>
    <lineage>
        <taxon>Viruses</taxon>
        <taxon>Duplodnaviria</taxon>
        <taxon>Heunggongvirae</taxon>
        <taxon>Uroviricota</taxon>
        <taxon>Caudoviricetes</taxon>
        <taxon>Peduoviridae</taxon>
        <taxon>Maltschvirus</taxon>
        <taxon>Maltschvirus maltsch</taxon>
    </lineage>
</organism>
<dbReference type="Pfam" id="PF08484">
    <property type="entry name" value="Methyltransf_14"/>
    <property type="match status" value="1"/>
</dbReference>
<dbReference type="Gene3D" id="3.40.50.150">
    <property type="entry name" value="Vaccinia Virus protein VP39"/>
    <property type="match status" value="1"/>
</dbReference>
<sequence>MSKLTKLDECVACGSDDLIISLDLGNQPLANNFLKEVGKNKEYPLAVNRCQSCNHLQLTHVVDPEIIYKNYTYVSGTSQTYIDYMKWFAKWCREYSDFWYGHVLDIGCNDGSQLDAFADIGFVTHGVDPAENLYKTSSKKGHDVVCGFWDKKSIKQLKHDKFDLVVSQNAFAHIPDPVKYLQLLEPLMKDKGLLFIQTSQADMVLNGEFDTIYHEHISFYNIESMNALAKRAGWHLVDAIKTPIHGTSYIFVLSTNRKRPKHIKNLIAMESELQNSLTYDTWATKAVTIKEEFLHTCKEYVINGYKLIGYGAAAKGMTLLNYANVKLDCIIDDNPLKQGTFSPGKDIPIVSSEYLLTISEKDRVLFIPLAWNFFPEIKNKILEKRKNNDDRFLRYFPEVNVEY</sequence>
<evidence type="ECO:0000313" key="3">
    <source>
        <dbReference type="EMBL" id="CAB4133211.1"/>
    </source>
</evidence>
<gene>
    <name evidence="3" type="ORF">UFOVP257_78</name>
</gene>
<feature type="domain" description="Methyltransferase putative zinc binding" evidence="1">
    <location>
        <begin position="10"/>
        <end position="68"/>
    </location>
</feature>
<accession>A0A6J5LG95</accession>
<dbReference type="PANTHER" id="PTHR43861:SF5">
    <property type="entry name" value="BLL5978 PROTEIN"/>
    <property type="match status" value="1"/>
</dbReference>
<dbReference type="Pfam" id="PF13489">
    <property type="entry name" value="Methyltransf_23"/>
    <property type="match status" value="1"/>
</dbReference>
<dbReference type="EMBL" id="LR796274">
    <property type="protein sequence ID" value="CAB4133211.1"/>
    <property type="molecule type" value="Genomic_DNA"/>
</dbReference>
<name>A0A6J5LG95_9CAUD</name>
<dbReference type="InterPro" id="IPR013630">
    <property type="entry name" value="Methyltransf_Zn-bd_dom_put"/>
</dbReference>
<dbReference type="CDD" id="cd02440">
    <property type="entry name" value="AdoMet_MTases"/>
    <property type="match status" value="1"/>
</dbReference>
<feature type="domain" description="C-methyltransferase" evidence="2">
    <location>
        <begin position="244"/>
        <end position="393"/>
    </location>
</feature>
<proteinExistence type="predicted"/>
<dbReference type="PANTHER" id="PTHR43861">
    <property type="entry name" value="TRANS-ACONITATE 2-METHYLTRANSFERASE-RELATED"/>
    <property type="match status" value="1"/>
</dbReference>
<dbReference type="Gene3D" id="6.20.50.110">
    <property type="entry name" value="Methyltransferase, zinc-binding domain"/>
    <property type="match status" value="1"/>
</dbReference>